<dbReference type="PANTHER" id="PTHR43252:SF6">
    <property type="entry name" value="NEGATIVE TRANSCRIPTION REGULATOR PADR"/>
    <property type="match status" value="1"/>
</dbReference>
<dbReference type="InterPro" id="IPR018309">
    <property type="entry name" value="Tscrpt_reg_PadR_C"/>
</dbReference>
<dbReference type="InterPro" id="IPR036388">
    <property type="entry name" value="WH-like_DNA-bd_sf"/>
</dbReference>
<reference evidence="3 4" key="1">
    <citation type="submission" date="2018-08" db="EMBL/GenBank/DDBJ databases">
        <title>Sequencing the genomes of 1000 actinobacteria strains.</title>
        <authorList>
            <person name="Klenk H.-P."/>
        </authorList>
    </citation>
    <scope>NUCLEOTIDE SEQUENCE [LARGE SCALE GENOMIC DNA]</scope>
    <source>
        <strain evidence="3 4">DSM 43927</strain>
    </source>
</reference>
<dbReference type="RefSeq" id="WP_116026238.1">
    <property type="nucleotide sequence ID" value="NZ_QTTT01000001.1"/>
</dbReference>
<dbReference type="InterPro" id="IPR036390">
    <property type="entry name" value="WH_DNA-bd_sf"/>
</dbReference>
<organism evidence="3 4">
    <name type="scientific">Thermomonospora umbrina</name>
    <dbReference type="NCBI Taxonomy" id="111806"/>
    <lineage>
        <taxon>Bacteria</taxon>
        <taxon>Bacillati</taxon>
        <taxon>Actinomycetota</taxon>
        <taxon>Actinomycetes</taxon>
        <taxon>Streptosporangiales</taxon>
        <taxon>Thermomonosporaceae</taxon>
        <taxon>Thermomonospora</taxon>
    </lineage>
</organism>
<dbReference type="AlphaFoldDB" id="A0A3D9SYZ7"/>
<accession>A0A3D9SYZ7</accession>
<evidence type="ECO:0000259" key="2">
    <source>
        <dbReference type="Pfam" id="PF10400"/>
    </source>
</evidence>
<dbReference type="Pfam" id="PF03551">
    <property type="entry name" value="PadR"/>
    <property type="match status" value="1"/>
</dbReference>
<feature type="domain" description="Transcription regulator PadR C-terminal" evidence="2">
    <location>
        <begin position="90"/>
        <end position="171"/>
    </location>
</feature>
<dbReference type="EMBL" id="QTTT01000001">
    <property type="protein sequence ID" value="REF01170.1"/>
    <property type="molecule type" value="Genomic_DNA"/>
</dbReference>
<dbReference type="OrthoDB" id="3186544at2"/>
<feature type="domain" description="Transcription regulator PadR N-terminal" evidence="1">
    <location>
        <begin position="7"/>
        <end position="77"/>
    </location>
</feature>
<proteinExistence type="predicted"/>
<sequence>MSLRYGLLGLLAEGPASGYDLTRRFEEVLGPVWPAGHPQIYAELARLSAAGLIEVDSEGPRRRKAYRITEAGLAEVRRWLATSRVDHTMRFEPLLRSLFLWLMEPDDVARHLESEAEYYSGMAALYRSFTEAKDRGDFGYAPPVQAMRISLEAGVRLYGALADWARWAAERSETVWSEAAPPSEGGGPTP</sequence>
<dbReference type="InterPro" id="IPR005149">
    <property type="entry name" value="Tscrpt_reg_PadR_N"/>
</dbReference>
<protein>
    <submittedName>
        <fullName evidence="3">PadR family transcriptional regulator</fullName>
    </submittedName>
</protein>
<dbReference type="Proteomes" id="UP000256661">
    <property type="component" value="Unassembled WGS sequence"/>
</dbReference>
<dbReference type="PANTHER" id="PTHR43252">
    <property type="entry name" value="TRANSCRIPTIONAL REGULATOR YQJI"/>
    <property type="match status" value="1"/>
</dbReference>
<evidence type="ECO:0000259" key="1">
    <source>
        <dbReference type="Pfam" id="PF03551"/>
    </source>
</evidence>
<dbReference type="SUPFAM" id="SSF46785">
    <property type="entry name" value="Winged helix' DNA-binding domain"/>
    <property type="match status" value="1"/>
</dbReference>
<keyword evidence="4" id="KW-1185">Reference proteome</keyword>
<evidence type="ECO:0000313" key="3">
    <source>
        <dbReference type="EMBL" id="REF01170.1"/>
    </source>
</evidence>
<dbReference type="Gene3D" id="1.10.10.10">
    <property type="entry name" value="Winged helix-like DNA-binding domain superfamily/Winged helix DNA-binding domain"/>
    <property type="match status" value="1"/>
</dbReference>
<gene>
    <name evidence="3" type="ORF">DFJ69_6770</name>
</gene>
<evidence type="ECO:0000313" key="4">
    <source>
        <dbReference type="Proteomes" id="UP000256661"/>
    </source>
</evidence>
<name>A0A3D9SYZ7_9ACTN</name>
<dbReference type="Pfam" id="PF10400">
    <property type="entry name" value="Vir_act_alpha_C"/>
    <property type="match status" value="1"/>
</dbReference>
<comment type="caution">
    <text evidence="3">The sequence shown here is derived from an EMBL/GenBank/DDBJ whole genome shotgun (WGS) entry which is preliminary data.</text>
</comment>